<feature type="domain" description="TRP C-terminal" evidence="2">
    <location>
        <begin position="1"/>
        <end position="400"/>
    </location>
</feature>
<evidence type="ECO:0000259" key="2">
    <source>
        <dbReference type="Pfam" id="PF06011"/>
    </source>
</evidence>
<feature type="transmembrane region" description="Helical" evidence="1">
    <location>
        <begin position="128"/>
        <end position="151"/>
    </location>
</feature>
<dbReference type="AlphaFoldDB" id="A0AAD6CNT7"/>
<name>A0AAD6CNT7_9EURO</name>
<dbReference type="GO" id="GO:0055085">
    <property type="term" value="P:transmembrane transport"/>
    <property type="evidence" value="ECO:0007669"/>
    <property type="project" value="TreeGrafter"/>
</dbReference>
<reference evidence="3 4" key="1">
    <citation type="journal article" date="2023" name="IMA Fungus">
        <title>Comparative genomic study of the Penicillium genus elucidates a diverse pangenome and 15 lateral gene transfer events.</title>
        <authorList>
            <person name="Petersen C."/>
            <person name="Sorensen T."/>
            <person name="Nielsen M.R."/>
            <person name="Sondergaard T.E."/>
            <person name="Sorensen J.L."/>
            <person name="Fitzpatrick D.A."/>
            <person name="Frisvad J.C."/>
            <person name="Nielsen K.L."/>
        </authorList>
    </citation>
    <scope>NUCLEOTIDE SEQUENCE [LARGE SCALE GENOMIC DNA]</scope>
    <source>
        <strain evidence="3 4">IBT 35679</strain>
    </source>
</reference>
<feature type="transmembrane region" description="Helical" evidence="1">
    <location>
        <begin position="294"/>
        <end position="314"/>
    </location>
</feature>
<dbReference type="PANTHER" id="PTHR31145:SF2">
    <property type="entry name" value="FLAVIN CARRIER PROTEIN 2"/>
    <property type="match status" value="1"/>
</dbReference>
<dbReference type="InterPro" id="IPR010308">
    <property type="entry name" value="TRP_C"/>
</dbReference>
<dbReference type="PANTHER" id="PTHR31145">
    <property type="entry name" value="INTEGRAL MEMBRANE PROTEIN (AFU_ORTHOLOGUE AFUA_7G01610)"/>
    <property type="match status" value="1"/>
</dbReference>
<protein>
    <submittedName>
        <fullName evidence="3">TRP-domain-containing protein</fullName>
    </submittedName>
</protein>
<comment type="caution">
    <text evidence="3">The sequence shown here is derived from an EMBL/GenBank/DDBJ whole genome shotgun (WGS) entry which is preliminary data.</text>
</comment>
<sequence length="460" mass="51522">MQQQATIGLSSVKLPPIAQSWTQMFQWSIGILHVGFLQTLCTWYLRSTGGTPSDLMTEAKSVSVITQKRSLIDENTHISTNLLKRATSAMSTTSADSTSTEITVKGIRRMAYRARIEPTNIFMTSYSVFMFFGCITVLIVLAFKFICQALGKSNKLPDRLRFVAAGLQTTSRGILLRFITLVTPSAAVFCFWEFTRLDSAGELVLAISWWVGITICLAWTGATAIFHVQKSRRSGISASYVLYSGLDKLSRKLSFLHVHYTANTYYFFAIAHLYTQVKGIVIGVSQHVPKTQAVILLVIDVIMMGLVIWLRPYMDKSMNRFGVATAIFGFLNSLCLLFFSEIFTGPKMMNSIIGVIFCIYNAVYMLVLAIFLIMSLVYAFALKDPERRYQRVSDNRDSFIDLHTAVPDELEDLSAAAQEPKLPPQSSSSLLLNSHNGGTRGLLIHNLLYIHLHILENFHI</sequence>
<dbReference type="Proteomes" id="UP001220324">
    <property type="component" value="Unassembled WGS sequence"/>
</dbReference>
<dbReference type="Pfam" id="PF06011">
    <property type="entry name" value="TRP"/>
    <property type="match status" value="1"/>
</dbReference>
<feature type="transmembrane region" description="Helical" evidence="1">
    <location>
        <begin position="174"/>
        <end position="195"/>
    </location>
</feature>
<dbReference type="InterPro" id="IPR040241">
    <property type="entry name" value="TRP_Flc/Pkd2-like"/>
</dbReference>
<accession>A0AAD6CNT7</accession>
<keyword evidence="4" id="KW-1185">Reference proteome</keyword>
<keyword evidence="1" id="KW-0812">Transmembrane</keyword>
<evidence type="ECO:0000313" key="3">
    <source>
        <dbReference type="EMBL" id="KAJ5532347.1"/>
    </source>
</evidence>
<keyword evidence="1" id="KW-0472">Membrane</keyword>
<dbReference type="GO" id="GO:0009272">
    <property type="term" value="P:fungal-type cell wall biogenesis"/>
    <property type="evidence" value="ECO:0007669"/>
    <property type="project" value="TreeGrafter"/>
</dbReference>
<organism evidence="3 4">
    <name type="scientific">Penicillium frequentans</name>
    <dbReference type="NCBI Taxonomy" id="3151616"/>
    <lineage>
        <taxon>Eukaryota</taxon>
        <taxon>Fungi</taxon>
        <taxon>Dikarya</taxon>
        <taxon>Ascomycota</taxon>
        <taxon>Pezizomycotina</taxon>
        <taxon>Eurotiomycetes</taxon>
        <taxon>Eurotiomycetidae</taxon>
        <taxon>Eurotiales</taxon>
        <taxon>Aspergillaceae</taxon>
        <taxon>Penicillium</taxon>
    </lineage>
</organism>
<proteinExistence type="predicted"/>
<gene>
    <name evidence="3" type="ORF">N7494_008899</name>
</gene>
<keyword evidence="1" id="KW-1133">Transmembrane helix</keyword>
<feature type="transmembrane region" description="Helical" evidence="1">
    <location>
        <begin position="207"/>
        <end position="228"/>
    </location>
</feature>
<feature type="transmembrane region" description="Helical" evidence="1">
    <location>
        <begin position="253"/>
        <end position="274"/>
    </location>
</feature>
<dbReference type="EMBL" id="JAQIZZ010000007">
    <property type="protein sequence ID" value="KAJ5532347.1"/>
    <property type="molecule type" value="Genomic_DNA"/>
</dbReference>
<dbReference type="GO" id="GO:0016020">
    <property type="term" value="C:membrane"/>
    <property type="evidence" value="ECO:0007669"/>
    <property type="project" value="TreeGrafter"/>
</dbReference>
<evidence type="ECO:0000313" key="4">
    <source>
        <dbReference type="Proteomes" id="UP001220324"/>
    </source>
</evidence>
<evidence type="ECO:0000256" key="1">
    <source>
        <dbReference type="SAM" id="Phobius"/>
    </source>
</evidence>
<feature type="transmembrane region" description="Helical" evidence="1">
    <location>
        <begin position="352"/>
        <end position="381"/>
    </location>
</feature>
<feature type="transmembrane region" description="Helical" evidence="1">
    <location>
        <begin position="321"/>
        <end position="340"/>
    </location>
</feature>